<dbReference type="PROSITE" id="PS50888">
    <property type="entry name" value="BHLH"/>
    <property type="match status" value="1"/>
</dbReference>
<dbReference type="SUPFAM" id="SSF47459">
    <property type="entry name" value="HLH, helix-loop-helix DNA-binding domain"/>
    <property type="match status" value="1"/>
</dbReference>
<organism evidence="6 7">
    <name type="scientific">Limulus polyphemus</name>
    <name type="common">Atlantic horseshoe crab</name>
    <dbReference type="NCBI Taxonomy" id="6850"/>
    <lineage>
        <taxon>Eukaryota</taxon>
        <taxon>Metazoa</taxon>
        <taxon>Ecdysozoa</taxon>
        <taxon>Arthropoda</taxon>
        <taxon>Chelicerata</taxon>
        <taxon>Merostomata</taxon>
        <taxon>Xiphosura</taxon>
        <taxon>Limulidae</taxon>
        <taxon>Limulus</taxon>
    </lineage>
</organism>
<dbReference type="PRINTS" id="PR00044">
    <property type="entry name" value="LEUZIPPRMYC"/>
</dbReference>
<dbReference type="CDD" id="cd11400">
    <property type="entry name" value="bHLHzip_Myc"/>
    <property type="match status" value="1"/>
</dbReference>
<feature type="region of interest" description="Disordered" evidence="4">
    <location>
        <begin position="204"/>
        <end position="227"/>
    </location>
</feature>
<evidence type="ECO:0000256" key="1">
    <source>
        <dbReference type="ARBA" id="ARBA00023125"/>
    </source>
</evidence>
<evidence type="ECO:0000313" key="8">
    <source>
        <dbReference type="RefSeq" id="XP_022235583.1"/>
    </source>
</evidence>
<dbReference type="PANTHER" id="PTHR45851">
    <property type="entry name" value="MYC PROTO-ONCOGENE"/>
    <property type="match status" value="1"/>
</dbReference>
<name>A0ABM1C0A4_LIMPO</name>
<accession>A0ABM1C0A4</accession>
<dbReference type="InterPro" id="IPR036638">
    <property type="entry name" value="HLH_DNA-bd_sf"/>
</dbReference>
<dbReference type="InterPro" id="IPR050433">
    <property type="entry name" value="Myc_transcription_factors"/>
</dbReference>
<feature type="compositionally biased region" description="Low complexity" evidence="4">
    <location>
        <begin position="291"/>
        <end position="306"/>
    </location>
</feature>
<comment type="subunit">
    <text evidence="2">Efficient DNA binding requires dimerization with another bHLH protein.</text>
</comment>
<evidence type="ECO:0000313" key="7">
    <source>
        <dbReference type="RefSeq" id="XP_013791992.1"/>
    </source>
</evidence>
<evidence type="ECO:0000256" key="2">
    <source>
        <dbReference type="PIRNR" id="PIRNR001705"/>
    </source>
</evidence>
<dbReference type="RefSeq" id="XP_013791992.1">
    <property type="nucleotide sequence ID" value="XM_013936538.2"/>
</dbReference>
<keyword evidence="1 2" id="KW-0238">DNA-binding</keyword>
<feature type="region of interest" description="Disordered" evidence="4">
    <location>
        <begin position="257"/>
        <end position="330"/>
    </location>
</feature>
<keyword evidence="3" id="KW-0175">Coiled coil</keyword>
<sequence length="405" mass="45321">MPSLVDTGFSVNKGISALGEDDFSCSFGEIEEFYNTSTPSEDIWKKFDLLTPPLSPDRKIAHDYRLPFKYDQSLSFEEEFDCKPSYLNLGLYSNCTWLGLHSDFAQVKQKKGLKAEVRHDCMWSGQCSGSCVYKSDNADHSNVSTKASVGQADLSRTRETISLDRGNQPSTPLEEVASDCVDPSTVLSCSVGFFLTDHSYFQATKKDPPLSSKQNSDAQSDSDEEIDVVSVEGTAHLTTHIRRPRNLACPIRKGLATQPMKRPASPDSASSDSGFSCSSVAPVNSKKKFRMSGSVVRSSRPVPHSRSSSDSEDPVRRKEHNSMERKRRDDLRLAFQTLREQVPDLSDNPKAPKVAILKRAALFANQLSSNEQRLERTLQAHIQRRNELQRRLHRLQKACLARTKK</sequence>
<dbReference type="RefSeq" id="XP_022235583.1">
    <property type="nucleotide sequence ID" value="XM_022379875.1"/>
</dbReference>
<dbReference type="SMART" id="SM00353">
    <property type="entry name" value="HLH"/>
    <property type="match status" value="1"/>
</dbReference>
<feature type="compositionally biased region" description="Low complexity" evidence="4">
    <location>
        <begin position="263"/>
        <end position="279"/>
    </location>
</feature>
<dbReference type="Pfam" id="PF01056">
    <property type="entry name" value="Myc_N"/>
    <property type="match status" value="1"/>
</dbReference>
<dbReference type="Gene3D" id="4.10.280.10">
    <property type="entry name" value="Helix-loop-helix DNA-binding domain"/>
    <property type="match status" value="1"/>
</dbReference>
<feature type="coiled-coil region" evidence="3">
    <location>
        <begin position="364"/>
        <end position="398"/>
    </location>
</feature>
<dbReference type="Pfam" id="PF00010">
    <property type="entry name" value="HLH"/>
    <property type="match status" value="1"/>
</dbReference>
<dbReference type="PIRSF" id="PIRSF001705">
    <property type="entry name" value="Myc_protein"/>
    <property type="match status" value="1"/>
</dbReference>
<feature type="domain" description="BHLH" evidence="5">
    <location>
        <begin position="315"/>
        <end position="367"/>
    </location>
</feature>
<gene>
    <name evidence="7 8" type="primary">LOC106475862</name>
</gene>
<evidence type="ECO:0000259" key="5">
    <source>
        <dbReference type="PROSITE" id="PS50888"/>
    </source>
</evidence>
<evidence type="ECO:0000256" key="3">
    <source>
        <dbReference type="SAM" id="Coils"/>
    </source>
</evidence>
<proteinExistence type="predicted"/>
<dbReference type="GeneID" id="106475862"/>
<comment type="subcellular location">
    <subcellularLocation>
        <location evidence="2">Nucleus</location>
    </subcellularLocation>
</comment>
<keyword evidence="2" id="KW-0539">Nucleus</keyword>
<reference evidence="7 8" key="1">
    <citation type="submission" date="2025-05" db="UniProtKB">
        <authorList>
            <consortium name="RefSeq"/>
        </authorList>
    </citation>
    <scope>IDENTIFICATION</scope>
    <source>
        <tissue evidence="7 8">Muscle</tissue>
    </source>
</reference>
<dbReference type="InterPro" id="IPR002418">
    <property type="entry name" value="Tscrpt_reg_Myc"/>
</dbReference>
<keyword evidence="6" id="KW-1185">Reference proteome</keyword>
<protein>
    <submittedName>
        <fullName evidence="7 8">Transcriptional regulator Myc-A-like</fullName>
    </submittedName>
</protein>
<dbReference type="InterPro" id="IPR011598">
    <property type="entry name" value="bHLH_dom"/>
</dbReference>
<evidence type="ECO:0000313" key="6">
    <source>
        <dbReference type="Proteomes" id="UP000694941"/>
    </source>
</evidence>
<evidence type="ECO:0000256" key="4">
    <source>
        <dbReference type="SAM" id="MobiDB-lite"/>
    </source>
</evidence>
<feature type="compositionally biased region" description="Basic and acidic residues" evidence="4">
    <location>
        <begin position="307"/>
        <end position="330"/>
    </location>
</feature>
<dbReference type="InterPro" id="IPR012682">
    <property type="entry name" value="Tscrpt_reg_Myc_N"/>
</dbReference>
<dbReference type="Proteomes" id="UP000694941">
    <property type="component" value="Unplaced"/>
</dbReference>